<keyword evidence="1" id="KW-1133">Transmembrane helix</keyword>
<evidence type="ECO:0000313" key="4">
    <source>
        <dbReference type="Proteomes" id="UP001220377"/>
    </source>
</evidence>
<dbReference type="EMBL" id="CP117884">
    <property type="protein sequence ID" value="WDF81990.1"/>
    <property type="molecule type" value="Genomic_DNA"/>
</dbReference>
<reference evidence="3 4" key="1">
    <citation type="submission" date="2023-02" db="EMBL/GenBank/DDBJ databases">
        <title>Genome sequence of Lacticaseibacillus sp. KACC 23028.</title>
        <authorList>
            <person name="Kim S."/>
            <person name="Heo J."/>
            <person name="Kwon S.-W."/>
        </authorList>
    </citation>
    <scope>NUCLEOTIDE SEQUENCE [LARGE SCALE GENOMIC DNA]</scope>
    <source>
        <strain evidence="3 4">KACC 23028</strain>
    </source>
</reference>
<name>A0ABY7WP71_9LACO</name>
<feature type="transmembrane region" description="Helical" evidence="1">
    <location>
        <begin position="124"/>
        <end position="144"/>
    </location>
</feature>
<feature type="transmembrane region" description="Helical" evidence="1">
    <location>
        <begin position="232"/>
        <end position="249"/>
    </location>
</feature>
<keyword evidence="1" id="KW-0812">Transmembrane</keyword>
<keyword evidence="4" id="KW-1185">Reference proteome</keyword>
<organism evidence="3 4">
    <name type="scientific">Lacticaseibacillus pabuli</name>
    <dbReference type="NCBI Taxonomy" id="3025672"/>
    <lineage>
        <taxon>Bacteria</taxon>
        <taxon>Bacillati</taxon>
        <taxon>Bacillota</taxon>
        <taxon>Bacilli</taxon>
        <taxon>Lactobacillales</taxon>
        <taxon>Lactobacillaceae</taxon>
        <taxon>Lacticaseibacillus</taxon>
    </lineage>
</organism>
<evidence type="ECO:0000313" key="3">
    <source>
        <dbReference type="EMBL" id="WDF81990.1"/>
    </source>
</evidence>
<dbReference type="InterPro" id="IPR001478">
    <property type="entry name" value="PDZ"/>
</dbReference>
<evidence type="ECO:0000256" key="1">
    <source>
        <dbReference type="SAM" id="Phobius"/>
    </source>
</evidence>
<dbReference type="SUPFAM" id="SSF50156">
    <property type="entry name" value="PDZ domain-like"/>
    <property type="match status" value="1"/>
</dbReference>
<evidence type="ECO:0000259" key="2">
    <source>
        <dbReference type="PROSITE" id="PS50106"/>
    </source>
</evidence>
<feature type="transmembrane region" description="Helical" evidence="1">
    <location>
        <begin position="98"/>
        <end position="118"/>
    </location>
</feature>
<feature type="domain" description="PDZ" evidence="2">
    <location>
        <begin position="288"/>
        <end position="319"/>
    </location>
</feature>
<gene>
    <name evidence="3" type="ORF">PQ472_08655</name>
</gene>
<dbReference type="Proteomes" id="UP001220377">
    <property type="component" value="Chromosome"/>
</dbReference>
<dbReference type="PROSITE" id="PS50106">
    <property type="entry name" value="PDZ"/>
    <property type="match status" value="1"/>
</dbReference>
<dbReference type="RefSeq" id="WP_274259142.1">
    <property type="nucleotide sequence ID" value="NZ_CP117884.1"/>
</dbReference>
<dbReference type="InterPro" id="IPR036034">
    <property type="entry name" value="PDZ_sf"/>
</dbReference>
<proteinExistence type="predicted"/>
<feature type="transmembrane region" description="Helical" evidence="1">
    <location>
        <begin position="191"/>
        <end position="211"/>
    </location>
</feature>
<protein>
    <submittedName>
        <fullName evidence="3">PDZ domain-containing protein</fullName>
    </submittedName>
</protein>
<feature type="transmembrane region" description="Helical" evidence="1">
    <location>
        <begin position="255"/>
        <end position="274"/>
    </location>
</feature>
<feature type="transmembrane region" description="Helical" evidence="1">
    <location>
        <begin position="47"/>
        <end position="66"/>
    </location>
</feature>
<dbReference type="Gene3D" id="2.30.42.10">
    <property type="match status" value="1"/>
</dbReference>
<accession>A0ABY7WP71</accession>
<sequence>MREQIYFGAIFIIFTLLLALRVRLGASARIARERRQLRIAAESTPVEWARFALLGIVPGILLSFALIYAGVILPAAVVFLLAATALLLALPRRFFSPLLLPVLAPALLFVPDHVWQQLGIAKPIQFAAPLAVFAMLYAMVAAYCEVQTPFHATPRITRAHGRRWAVLDLRQLLWVPLIVPVPGEWLTRVPFAQFVSVGHGSMSLVIIPLVLGFAFSSRDARPEHNLRTRAKIDGAFAVWAAIIAVLAMARLTDDLVSLSLLAGGSVIFALLQYIGTRGRLEFVEGAGGVRVLAVLPGTPAERMALRRGDTILTCNGQNVPTTRALYLATQDLGTFCRLRVRGADGRIRLTSAAIYTDSPYMLGIISFPEADK</sequence>
<feature type="transmembrane region" description="Helical" evidence="1">
    <location>
        <begin position="72"/>
        <end position="91"/>
    </location>
</feature>
<keyword evidence="1" id="KW-0472">Membrane</keyword>
<feature type="transmembrane region" description="Helical" evidence="1">
    <location>
        <begin position="6"/>
        <end position="26"/>
    </location>
</feature>